<accession>F2CSI8</accession>
<dbReference type="OMA" id="MEELQWI"/>
<evidence type="ECO:0000256" key="1">
    <source>
        <dbReference type="SAM" id="MobiDB-lite"/>
    </source>
</evidence>
<evidence type="ECO:0000313" key="2">
    <source>
        <dbReference type="EMBL" id="BAJ85809.1"/>
    </source>
</evidence>
<organism evidence="2">
    <name type="scientific">Hordeum vulgare subsp. vulgare</name>
    <name type="common">Domesticated barley</name>
    <dbReference type="NCBI Taxonomy" id="112509"/>
    <lineage>
        <taxon>Eukaryota</taxon>
        <taxon>Viridiplantae</taxon>
        <taxon>Streptophyta</taxon>
        <taxon>Embryophyta</taxon>
        <taxon>Tracheophyta</taxon>
        <taxon>Spermatophyta</taxon>
        <taxon>Magnoliopsida</taxon>
        <taxon>Liliopsida</taxon>
        <taxon>Poales</taxon>
        <taxon>Poaceae</taxon>
        <taxon>BOP clade</taxon>
        <taxon>Pooideae</taxon>
        <taxon>Triticodae</taxon>
        <taxon>Triticeae</taxon>
        <taxon>Hordeinae</taxon>
        <taxon>Hordeum</taxon>
    </lineage>
</organism>
<feature type="region of interest" description="Disordered" evidence="1">
    <location>
        <begin position="112"/>
        <end position="167"/>
    </location>
</feature>
<proteinExistence type="evidence at transcript level"/>
<dbReference type="EMBL" id="AK354590">
    <property type="protein sequence ID" value="BAJ85809.1"/>
    <property type="molecule type" value="mRNA"/>
</dbReference>
<dbReference type="KEGG" id="hvg:123395884"/>
<dbReference type="GeneID" id="123395884"/>
<protein>
    <submittedName>
        <fullName evidence="2">Predicted protein</fullName>
    </submittedName>
</protein>
<sequence length="248" mass="26761">MANTTTAVGGPRFAVGDAKRRSWTRATSQCCKEAARPRQLGCNTKTCPRSLRCIATSIALQCSLVLSRRSARRRRGSCNGAFVACGGAAMEHSSLAAELQWSIRRPRRSSNGALVAGSAAEMERSSPTEELQRSARCRRRRSNGALAVDRGAAMEHSSSAEKRQWSARRPRRSCNGVLVIRGGAVMERSSPMEELQWIARCRQRSCNGALRCNTHVSHPGVASTTSLPRPAAMLQKRAPMAGGGVLQG</sequence>
<reference evidence="2" key="1">
    <citation type="journal article" date="2011" name="Plant Physiol.">
        <title>Comprehensive sequence analysis of 24,783 barley full-length cDNAs derived from 12 clone libraries.</title>
        <authorList>
            <person name="Matsumoto T."/>
            <person name="Tanaka T."/>
            <person name="Sakai H."/>
            <person name="Amano N."/>
            <person name="Kanamori H."/>
            <person name="Kurita K."/>
            <person name="Kikuta A."/>
            <person name="Kamiya K."/>
            <person name="Yamamoto M."/>
            <person name="Ikawa H."/>
            <person name="Fujii N."/>
            <person name="Hori K."/>
            <person name="Itoh T."/>
            <person name="Sato K."/>
        </authorList>
    </citation>
    <scope>NUCLEOTIDE SEQUENCE</scope>
    <source>
        <tissue evidence="2">Shoot</tissue>
    </source>
</reference>
<feature type="compositionally biased region" description="Basic and acidic residues" evidence="1">
    <location>
        <begin position="121"/>
        <end position="133"/>
    </location>
</feature>
<name>F2CSI8_HORVV</name>
<dbReference type="EMBL" id="AK360237">
    <property type="protein sequence ID" value="BAJ91446.1"/>
    <property type="molecule type" value="mRNA"/>
</dbReference>
<dbReference type="RefSeq" id="XP_044946848.1">
    <property type="nucleotide sequence ID" value="XM_045090913.1"/>
</dbReference>
<dbReference type="AlphaFoldDB" id="F2CSI8"/>
<dbReference type="InParanoid" id="F2CSI8"/>